<sequence length="742" mass="80597">MKHVKIALNIFSFCILGVQLPEFMPASNNLAGTSAENRTRTFLIVAISSLVTALLIGMVVITYLVGWWGTTRLPEATQLVNADQNGNVRADAVVKALKGKGIRAVKRDAFSGLAPGIFVAYEGHKPGDNIRRSESVAVLSSTGPGVPTGISGKKARAVSQELAKMGVAIHYKGVPVENTNKHPLGTVVATYPRPGSGLPESEHGAGIYVGVAIASDGSSIPADMYGKDAETVKTELTNRGYEVNYVAHLASKQNVGKVVGTNPSPGVKLQSGQKVTLYYGVDSKGLRQEYDQLMAKSKQGSIIESAPEKLYSKATVGRWCRNDGECLRIDDTDSLEYEVNLVEDAFGQAVDYNEGVVKLYPCKQGAQSVCSMDYDQNSLWKLGFGAYELTPTEYIYPWCGNTLSGQDADGCQNGQVAFGEDFKGVWSGAKWKIQDYLMVFPVGSQLKQVIDTGMFSSDELQKANKLKPVDGNRPFILHQDPKLYPETEKSADADLNNPDENFNWENPFLPGVTPREKGLMKPAPSDDTAYYLVEELTVDWNTLTDVDLGSLEQTKGSKSQTVPTKPLPSVETLMNSRIVMPEGVCADGAIQNNDGTVQLVNGTWDINGSNSEIGGNLEVAAPMKVCNRELLAALFTCDQGSINTYSYVGFYDADLNKVPLKWEPYTTLAKAIDNAGLAEGDHGTPILDMQVGTDTIHLVYGLYEKSRVCACPFGQFPVDYSWDGNQWKLSKVGQFIPPDLNY</sequence>
<accession>E6LWM3</accession>
<organism evidence="3 4">
    <name type="scientific">Mobiluncus curtisii ATCC 51333</name>
    <dbReference type="NCBI Taxonomy" id="887326"/>
    <lineage>
        <taxon>Bacteria</taxon>
        <taxon>Bacillati</taxon>
        <taxon>Actinomycetota</taxon>
        <taxon>Actinomycetes</taxon>
        <taxon>Actinomycetales</taxon>
        <taxon>Actinomycetaceae</taxon>
        <taxon>Mobiluncus</taxon>
    </lineage>
</organism>
<evidence type="ECO:0000259" key="2">
    <source>
        <dbReference type="PROSITE" id="PS51178"/>
    </source>
</evidence>
<feature type="domain" description="PASTA" evidence="2">
    <location>
        <begin position="217"/>
        <end position="281"/>
    </location>
</feature>
<keyword evidence="1" id="KW-0472">Membrane</keyword>
<gene>
    <name evidence="3" type="ORF">HMPREF0388_0260</name>
</gene>
<dbReference type="PROSITE" id="PS51178">
    <property type="entry name" value="PASTA"/>
    <property type="match status" value="1"/>
</dbReference>
<evidence type="ECO:0000256" key="1">
    <source>
        <dbReference type="SAM" id="Phobius"/>
    </source>
</evidence>
<dbReference type="Proteomes" id="UP000005573">
    <property type="component" value="Unassembled WGS sequence"/>
</dbReference>
<evidence type="ECO:0000313" key="3">
    <source>
        <dbReference type="EMBL" id="EFU81108.1"/>
    </source>
</evidence>
<reference evidence="3 4" key="1">
    <citation type="submission" date="2010-12" db="EMBL/GenBank/DDBJ databases">
        <authorList>
            <person name="Muzny D."/>
            <person name="Qin X."/>
            <person name="Deng J."/>
            <person name="Jiang H."/>
            <person name="Liu Y."/>
            <person name="Qu J."/>
            <person name="Song X.-Z."/>
            <person name="Zhang L."/>
            <person name="Thornton R."/>
            <person name="Coyle M."/>
            <person name="Francisco L."/>
            <person name="Jackson L."/>
            <person name="Javaid M."/>
            <person name="Korchina V."/>
            <person name="Kovar C."/>
            <person name="Mata R."/>
            <person name="Mathew T."/>
            <person name="Ngo R."/>
            <person name="Nguyen L."/>
            <person name="Nguyen N."/>
            <person name="Okwuonu G."/>
            <person name="Ongeri F."/>
            <person name="Pham C."/>
            <person name="Simmons D."/>
            <person name="Wilczek-Boney K."/>
            <person name="Hale W."/>
            <person name="Jakkamsetti A."/>
            <person name="Pham P."/>
            <person name="Ruth R."/>
            <person name="San Lucas F."/>
            <person name="Warren J."/>
            <person name="Zhang J."/>
            <person name="Zhao Z."/>
            <person name="Zhou C."/>
            <person name="Zhu D."/>
            <person name="Lee S."/>
            <person name="Bess C."/>
            <person name="Blankenburg K."/>
            <person name="Forbes L."/>
            <person name="Fu Q."/>
            <person name="Gubbala S."/>
            <person name="Hirani K."/>
            <person name="Jayaseelan J.C."/>
            <person name="Lara F."/>
            <person name="Munidasa M."/>
            <person name="Palculict T."/>
            <person name="Patil S."/>
            <person name="Pu L.-L."/>
            <person name="Saada N."/>
            <person name="Tang L."/>
            <person name="Weissenberger G."/>
            <person name="Zhu Y."/>
            <person name="Hemphill L."/>
            <person name="Shang Y."/>
            <person name="Youmans B."/>
            <person name="Ayvaz T."/>
            <person name="Ross M."/>
            <person name="Santibanez J."/>
            <person name="Aqrawi P."/>
            <person name="Gross S."/>
            <person name="Joshi V."/>
            <person name="Fowler G."/>
            <person name="Nazareth L."/>
            <person name="Reid J."/>
            <person name="Worley K."/>
            <person name="Petrosino J."/>
            <person name="Highlander S."/>
            <person name="Gibbs R."/>
        </authorList>
    </citation>
    <scope>NUCLEOTIDE SEQUENCE [LARGE SCALE GENOMIC DNA]</scope>
    <source>
        <strain evidence="3 4">ATCC 51333</strain>
    </source>
</reference>
<proteinExistence type="predicted"/>
<dbReference type="Pfam" id="PF03793">
    <property type="entry name" value="PASTA"/>
    <property type="match status" value="1"/>
</dbReference>
<name>E6LWM3_9ACTO</name>
<dbReference type="HOGENOM" id="CLU_374210_0_0_11"/>
<feature type="transmembrane region" description="Helical" evidence="1">
    <location>
        <begin position="43"/>
        <end position="68"/>
    </location>
</feature>
<dbReference type="InterPro" id="IPR005543">
    <property type="entry name" value="PASTA_dom"/>
</dbReference>
<dbReference type="CDD" id="cd06577">
    <property type="entry name" value="PASTA_pknB"/>
    <property type="match status" value="1"/>
</dbReference>
<dbReference type="EMBL" id="AEPY01000001">
    <property type="protein sequence ID" value="EFU81108.1"/>
    <property type="molecule type" value="Genomic_DNA"/>
</dbReference>
<keyword evidence="1" id="KW-0812">Transmembrane</keyword>
<comment type="caution">
    <text evidence="3">The sequence shown here is derived from an EMBL/GenBank/DDBJ whole genome shotgun (WGS) entry which is preliminary data.</text>
</comment>
<keyword evidence="1" id="KW-1133">Transmembrane helix</keyword>
<dbReference type="AlphaFoldDB" id="E6LWM3"/>
<evidence type="ECO:0000313" key="4">
    <source>
        <dbReference type="Proteomes" id="UP000005573"/>
    </source>
</evidence>
<dbReference type="RefSeq" id="WP_004008719.1">
    <property type="nucleotide sequence ID" value="NZ_GL622340.1"/>
</dbReference>
<dbReference type="Gene3D" id="3.30.10.20">
    <property type="match status" value="1"/>
</dbReference>
<protein>
    <submittedName>
        <fullName evidence="3">PASTA domain protein</fullName>
    </submittedName>
</protein>